<dbReference type="Pfam" id="PF25797">
    <property type="entry name" value="PDF2_C"/>
    <property type="match status" value="1"/>
</dbReference>
<dbReference type="Pfam" id="PF00046">
    <property type="entry name" value="Homeodomain"/>
    <property type="match status" value="1"/>
</dbReference>
<feature type="region of interest" description="Disordered" evidence="12">
    <location>
        <begin position="32"/>
        <end position="60"/>
    </location>
</feature>
<keyword evidence="6 9" id="KW-0371">Homeobox</keyword>
<keyword evidence="3" id="KW-0805">Transcription regulation</keyword>
<name>A0AAV0YRU5_VICFA</name>
<feature type="DNA-binding region" description="Homeobox" evidence="9">
    <location>
        <begin position="51"/>
        <end position="110"/>
    </location>
</feature>
<gene>
    <name evidence="15" type="ORF">VFH_I291200</name>
</gene>
<keyword evidence="8 9" id="KW-0539">Nucleus</keyword>
<dbReference type="Gene3D" id="1.10.10.60">
    <property type="entry name" value="Homeodomain-like"/>
    <property type="match status" value="1"/>
</dbReference>
<dbReference type="EMBL" id="OX451736">
    <property type="protein sequence ID" value="CAI8587262.1"/>
    <property type="molecule type" value="Genomic_DNA"/>
</dbReference>
<dbReference type="CDD" id="cd00086">
    <property type="entry name" value="homeodomain"/>
    <property type="match status" value="1"/>
</dbReference>
<dbReference type="Pfam" id="PF01852">
    <property type="entry name" value="START"/>
    <property type="match status" value="1"/>
</dbReference>
<dbReference type="PROSITE" id="PS50071">
    <property type="entry name" value="HOMEOBOX_2"/>
    <property type="match status" value="1"/>
</dbReference>
<keyword evidence="4 11" id="KW-0175">Coiled coil</keyword>
<dbReference type="AlphaFoldDB" id="A0AAV0YRU5"/>
<dbReference type="GO" id="GO:0003677">
    <property type="term" value="F:DNA binding"/>
    <property type="evidence" value="ECO:0007669"/>
    <property type="project" value="UniProtKB-UniRule"/>
</dbReference>
<evidence type="ECO:0000256" key="9">
    <source>
        <dbReference type="PROSITE-ProRule" id="PRU00108"/>
    </source>
</evidence>
<protein>
    <submittedName>
        <fullName evidence="15">Uncharacterized protein</fullName>
    </submittedName>
</protein>
<evidence type="ECO:0000259" key="13">
    <source>
        <dbReference type="PROSITE" id="PS50071"/>
    </source>
</evidence>
<evidence type="ECO:0000256" key="4">
    <source>
        <dbReference type="ARBA" id="ARBA00023054"/>
    </source>
</evidence>
<evidence type="ECO:0000256" key="2">
    <source>
        <dbReference type="ARBA" id="ARBA00006789"/>
    </source>
</evidence>
<dbReference type="CDD" id="cd08875">
    <property type="entry name" value="START_ArGLABRA2_like"/>
    <property type="match status" value="1"/>
</dbReference>
<dbReference type="GO" id="GO:0005634">
    <property type="term" value="C:nucleus"/>
    <property type="evidence" value="ECO:0007669"/>
    <property type="project" value="UniProtKB-SubCell"/>
</dbReference>
<dbReference type="SUPFAM" id="SSF46689">
    <property type="entry name" value="Homeodomain-like"/>
    <property type="match status" value="1"/>
</dbReference>
<dbReference type="SMART" id="SM00389">
    <property type="entry name" value="HOX"/>
    <property type="match status" value="1"/>
</dbReference>
<evidence type="ECO:0000313" key="15">
    <source>
        <dbReference type="EMBL" id="CAI8587262.1"/>
    </source>
</evidence>
<keyword evidence="7" id="KW-0804">Transcription</keyword>
<dbReference type="SUPFAM" id="SSF55961">
    <property type="entry name" value="Bet v1-like"/>
    <property type="match status" value="2"/>
</dbReference>
<organism evidence="15 16">
    <name type="scientific">Vicia faba</name>
    <name type="common">Broad bean</name>
    <name type="synonym">Faba vulgaris</name>
    <dbReference type="NCBI Taxonomy" id="3906"/>
    <lineage>
        <taxon>Eukaryota</taxon>
        <taxon>Viridiplantae</taxon>
        <taxon>Streptophyta</taxon>
        <taxon>Embryophyta</taxon>
        <taxon>Tracheophyta</taxon>
        <taxon>Spermatophyta</taxon>
        <taxon>Magnoliopsida</taxon>
        <taxon>eudicotyledons</taxon>
        <taxon>Gunneridae</taxon>
        <taxon>Pentapetalae</taxon>
        <taxon>rosids</taxon>
        <taxon>fabids</taxon>
        <taxon>Fabales</taxon>
        <taxon>Fabaceae</taxon>
        <taxon>Papilionoideae</taxon>
        <taxon>50 kb inversion clade</taxon>
        <taxon>NPAAA clade</taxon>
        <taxon>Hologalegina</taxon>
        <taxon>IRL clade</taxon>
        <taxon>Fabeae</taxon>
        <taxon>Vicia</taxon>
    </lineage>
</organism>
<dbReference type="Proteomes" id="UP001157006">
    <property type="component" value="Chromosome 1L"/>
</dbReference>
<dbReference type="PANTHER" id="PTHR45654">
    <property type="entry name" value="HOMEOBOX-LEUCINE ZIPPER PROTEIN MERISTEM L1"/>
    <property type="match status" value="1"/>
</dbReference>
<evidence type="ECO:0000256" key="7">
    <source>
        <dbReference type="ARBA" id="ARBA00023163"/>
    </source>
</evidence>
<dbReference type="InterPro" id="IPR009057">
    <property type="entry name" value="Homeodomain-like_sf"/>
</dbReference>
<dbReference type="InterPro" id="IPR001356">
    <property type="entry name" value="HD"/>
</dbReference>
<reference evidence="15 16" key="1">
    <citation type="submission" date="2023-01" db="EMBL/GenBank/DDBJ databases">
        <authorList>
            <person name="Kreplak J."/>
        </authorList>
    </citation>
    <scope>NUCLEOTIDE SEQUENCE [LARGE SCALE GENOMIC DNA]</scope>
</reference>
<comment type="similarity">
    <text evidence="2">Belongs to the HD-ZIP homeobox family. Class IV subfamily.</text>
</comment>
<dbReference type="GO" id="GO:0008289">
    <property type="term" value="F:lipid binding"/>
    <property type="evidence" value="ECO:0007669"/>
    <property type="project" value="InterPro"/>
</dbReference>
<evidence type="ECO:0000256" key="8">
    <source>
        <dbReference type="ARBA" id="ARBA00023242"/>
    </source>
</evidence>
<comment type="subcellular location">
    <subcellularLocation>
        <location evidence="1 9 10">Nucleus</location>
    </subcellularLocation>
</comment>
<dbReference type="PANTHER" id="PTHR45654:SF77">
    <property type="entry name" value="HOMEOBOX-LEUCINE ZIPPER PROTEIN MERISTEM L1"/>
    <property type="match status" value="1"/>
</dbReference>
<evidence type="ECO:0000256" key="1">
    <source>
        <dbReference type="ARBA" id="ARBA00004123"/>
    </source>
</evidence>
<evidence type="ECO:0000313" key="16">
    <source>
        <dbReference type="Proteomes" id="UP001157006"/>
    </source>
</evidence>
<sequence>MYGPPPPPPYHSHIMNIYDNQLASTRHEDYEIILEEEQPSSDDQQSNQRPKKRTYRRHTQEQIQEMEAAFRKNPHPDDKQRKEMGARLGLEPLQIKFWFQNRRTQLKVQNEREENSALKAEIEKLQSEMNRYKEAIGNTACNVCGSIATIGEMSREEQQLKLENALLRKELEKFAGGGETSTNPTDTHTIISSSNNSNHAPSRSINVRVVGRTSNYNGAQNGMVGEAYTGGNGGELTSSLVPAREYVDDKRSIIELAVLGMDEVMRLAKTCGPPLWLSTNYYTEILNADEYMKNFLRVNGPNPFGLRPEGSKESGVIIMNPINLVDILMDVNRWSSMFCGIVARASTNKVLSTGVAGNYNGALQVMIAEFQVPSPFVPIRENYFVRYCKLHEDGIWAVVDVSLDNLLPASSCCSVPRPQRRPSGCLIQEQPNGYSKVTWIEHALVNDNAVQNFYAPLINSGLAFGAKRWVATLQRQCERLACSMSNNIPIAGDLGVMMSPEGKKSMLKLAERMVTSFSTSIGAASNHAWTNVHSDGSEHVVKVMTKKYVDESGSGSRSPGVVLSTATSFWLPIPPRRTFDFLRDENTRCQWDILSNGGIVTEMAHIANGRDSGSAVSLLRVNSSNSMQSNMVILQESCADITGSYVVYAPVDISSMNVVLNGEDSNTVSLIPSGFAIFPDGILQNREPITNVGSGGSLITVGFQILVDSVPHARLALGSVSTVQQLIKSTVERIKVAVMPNVTLNVT</sequence>
<evidence type="ECO:0000259" key="14">
    <source>
        <dbReference type="PROSITE" id="PS50848"/>
    </source>
</evidence>
<evidence type="ECO:0000256" key="6">
    <source>
        <dbReference type="ARBA" id="ARBA00023155"/>
    </source>
</evidence>
<dbReference type="PROSITE" id="PS50848">
    <property type="entry name" value="START"/>
    <property type="match status" value="1"/>
</dbReference>
<accession>A0AAV0YRU5</accession>
<evidence type="ECO:0000256" key="12">
    <source>
        <dbReference type="SAM" id="MobiDB-lite"/>
    </source>
</evidence>
<dbReference type="FunFam" id="1.10.10.60:FF:000229">
    <property type="entry name" value="Homeobox-leucine zipper protein HDG1"/>
    <property type="match status" value="1"/>
</dbReference>
<dbReference type="InterPro" id="IPR057993">
    <property type="entry name" value="HD-Zip_IV_C"/>
</dbReference>
<feature type="domain" description="Homeobox" evidence="13">
    <location>
        <begin position="49"/>
        <end position="109"/>
    </location>
</feature>
<keyword evidence="16" id="KW-1185">Reference proteome</keyword>
<feature type="coiled-coil region" evidence="11">
    <location>
        <begin position="101"/>
        <end position="170"/>
    </location>
</feature>
<evidence type="ECO:0000256" key="11">
    <source>
        <dbReference type="SAM" id="Coils"/>
    </source>
</evidence>
<evidence type="ECO:0000256" key="5">
    <source>
        <dbReference type="ARBA" id="ARBA00023125"/>
    </source>
</evidence>
<feature type="domain" description="START" evidence="14">
    <location>
        <begin position="246"/>
        <end position="482"/>
    </location>
</feature>
<dbReference type="InterPro" id="IPR002913">
    <property type="entry name" value="START_lipid-bd_dom"/>
</dbReference>
<keyword evidence="5 9" id="KW-0238">DNA-binding</keyword>
<dbReference type="SMART" id="SM00234">
    <property type="entry name" value="START"/>
    <property type="match status" value="1"/>
</dbReference>
<proteinExistence type="inferred from homology"/>
<evidence type="ECO:0000256" key="3">
    <source>
        <dbReference type="ARBA" id="ARBA00023015"/>
    </source>
</evidence>
<dbReference type="InterPro" id="IPR042160">
    <property type="entry name" value="HD-Zip_IV"/>
</dbReference>
<evidence type="ECO:0000256" key="10">
    <source>
        <dbReference type="RuleBase" id="RU000682"/>
    </source>
</evidence>